<dbReference type="EMBL" id="CCKQ01007280">
    <property type="protein sequence ID" value="CDW78644.1"/>
    <property type="molecule type" value="Genomic_DNA"/>
</dbReference>
<dbReference type="Proteomes" id="UP000039865">
    <property type="component" value="Unassembled WGS sequence"/>
</dbReference>
<evidence type="ECO:0000313" key="7">
    <source>
        <dbReference type="EMBL" id="CDW78644.1"/>
    </source>
</evidence>
<evidence type="ECO:0000256" key="4">
    <source>
        <dbReference type="ARBA" id="ARBA00022737"/>
    </source>
</evidence>
<keyword evidence="6" id="KW-0732">Signal</keyword>
<organism evidence="7 8">
    <name type="scientific">Stylonychia lemnae</name>
    <name type="common">Ciliate</name>
    <dbReference type="NCBI Taxonomy" id="5949"/>
    <lineage>
        <taxon>Eukaryota</taxon>
        <taxon>Sar</taxon>
        <taxon>Alveolata</taxon>
        <taxon>Ciliophora</taxon>
        <taxon>Intramacronucleata</taxon>
        <taxon>Spirotrichea</taxon>
        <taxon>Stichotrichia</taxon>
        <taxon>Sporadotrichida</taxon>
        <taxon>Oxytrichidae</taxon>
        <taxon>Stylonychinae</taxon>
        <taxon>Stylonychia</taxon>
    </lineage>
</organism>
<dbReference type="InterPro" id="IPR011989">
    <property type="entry name" value="ARM-like"/>
</dbReference>
<sequence length="802" mass="92100">MYCKYLAFILWLNGADGVKPEIRQIVGLTLKSQIEKNFARIPMDTINYVKDRLLVAFYDPEYTVRKTVSSVMSILVVKGGFHIWPELLSFFTQNLTSQDQTIVENSIQAISIIVEDCSQLFENEDYCQEIQNMIPNIFRLLDQNQTAHVKEHSILIVNLLMMTQSAVVCEHQESYAKHLLTMQFDQSTQVRWRIIQGLNVIQGQKNEIIMSIFDQVSELMINALREKDQKIALAATEFWSGIVSQKCNTPQEEEQKIKKIFTKLPVLLVALFECCKFTDHDRMAIMPSKDGDVEYDRKNFNKESQRISDNNNEEDYEIDDDEYFTTLRKSSAFTIERYSKTYHDDTFFILLPYFETAMKSQNPDQIEPAILVLGAISDSDGAYGVIKIHLDNLVPYLLETLNSNNELLRSTTLWTLSKFTDWIAKNDEYIEIYINILCQKMIDQDQNVQEAACASLAVACEQAPDRILQHIQKPLDAFKMVINIYKGNALVLLLDTIGQLALSLGENIRNESIVSQLMQVLNKMYMDCDDESRLIFPLLECFESVIQALGPLSEPFSKPIFDRCLKIIEKFIQKVKADPDAIYTETEFFYVFALLGDSQKHLPDFYIVYLPQFIQIAIENINFGEGPEGDNSNLAQCNNACWFIGQAIDSRNGDLIRPFIPVIAEKVVKILSAQRLNKSLAQNLSVTFGRLGLLEPKDLSVYLDRVLKQWCISMRIIKNGPEKESAFRGICNMIPHNPQAAMNALPYLCHSFVNYKEPPQNLFNIFQGLLFNFKTVVGGQWEEFIIQFPPDLRQSVLEKFNV</sequence>
<dbReference type="InterPro" id="IPR040122">
    <property type="entry name" value="Importin_beta"/>
</dbReference>
<evidence type="ECO:0000256" key="2">
    <source>
        <dbReference type="ARBA" id="ARBA00022448"/>
    </source>
</evidence>
<keyword evidence="4" id="KW-0677">Repeat</keyword>
<feature type="chain" id="PRO_5001729343" evidence="6">
    <location>
        <begin position="18"/>
        <end position="802"/>
    </location>
</feature>
<name>A0A078A8T9_STYLE</name>
<evidence type="ECO:0000313" key="8">
    <source>
        <dbReference type="Proteomes" id="UP000039865"/>
    </source>
</evidence>
<dbReference type="InterPro" id="IPR016024">
    <property type="entry name" value="ARM-type_fold"/>
</dbReference>
<dbReference type="OMA" id="AQEGAMS"/>
<dbReference type="PANTHER" id="PTHR10527">
    <property type="entry name" value="IMPORTIN BETA"/>
    <property type="match status" value="1"/>
</dbReference>
<evidence type="ECO:0000256" key="3">
    <source>
        <dbReference type="ARBA" id="ARBA00022490"/>
    </source>
</evidence>
<feature type="signal peptide" evidence="6">
    <location>
        <begin position="1"/>
        <end position="17"/>
    </location>
</feature>
<dbReference type="SUPFAM" id="SSF48371">
    <property type="entry name" value="ARM repeat"/>
    <property type="match status" value="1"/>
</dbReference>
<evidence type="ECO:0000256" key="5">
    <source>
        <dbReference type="ARBA" id="ARBA00022927"/>
    </source>
</evidence>
<keyword evidence="2" id="KW-0813">Transport</keyword>
<accession>A0A078A8T9</accession>
<dbReference type="AlphaFoldDB" id="A0A078A8T9"/>
<proteinExistence type="predicted"/>
<evidence type="ECO:0000256" key="1">
    <source>
        <dbReference type="ARBA" id="ARBA00004496"/>
    </source>
</evidence>
<dbReference type="GO" id="GO:0005737">
    <property type="term" value="C:cytoplasm"/>
    <property type="evidence" value="ECO:0007669"/>
    <property type="project" value="UniProtKB-SubCell"/>
</dbReference>
<protein>
    <submittedName>
        <fullName evidence="7">Transportin-1 isoform 1</fullName>
    </submittedName>
</protein>
<dbReference type="InParanoid" id="A0A078A8T9"/>
<dbReference type="OrthoDB" id="291754at2759"/>
<dbReference type="Gene3D" id="1.25.10.10">
    <property type="entry name" value="Leucine-rich Repeat Variant"/>
    <property type="match status" value="1"/>
</dbReference>
<keyword evidence="3" id="KW-0963">Cytoplasm</keyword>
<reference evidence="7 8" key="1">
    <citation type="submission" date="2014-06" db="EMBL/GenBank/DDBJ databases">
        <authorList>
            <person name="Swart Estienne"/>
        </authorList>
    </citation>
    <scope>NUCLEOTIDE SEQUENCE [LARGE SCALE GENOMIC DNA]</scope>
    <source>
        <strain evidence="7 8">130c</strain>
    </source>
</reference>
<comment type="subcellular location">
    <subcellularLocation>
        <location evidence="1">Cytoplasm</location>
    </subcellularLocation>
</comment>
<keyword evidence="5" id="KW-0653">Protein transport</keyword>
<keyword evidence="8" id="KW-1185">Reference proteome</keyword>
<dbReference type="FunCoup" id="A0A078A8T9">
    <property type="interactions" value="680"/>
</dbReference>
<dbReference type="GO" id="GO:0006606">
    <property type="term" value="P:protein import into nucleus"/>
    <property type="evidence" value="ECO:0007669"/>
    <property type="project" value="InterPro"/>
</dbReference>
<gene>
    <name evidence="7" type="primary">Contig18980.g20130</name>
    <name evidence="7" type="ORF">STYLEM_7625</name>
</gene>
<evidence type="ECO:0000256" key="6">
    <source>
        <dbReference type="SAM" id="SignalP"/>
    </source>
</evidence>